<sequence>MKPFLLALVALVVIAFGSNQILTQIGFSSATAGTSPANVRLSD</sequence>
<organism evidence="1 2">
    <name type="scientific">Planktotalea frisia</name>
    <dbReference type="NCBI Taxonomy" id="696762"/>
    <lineage>
        <taxon>Bacteria</taxon>
        <taxon>Pseudomonadati</taxon>
        <taxon>Pseudomonadota</taxon>
        <taxon>Alphaproteobacteria</taxon>
        <taxon>Rhodobacterales</taxon>
        <taxon>Paracoccaceae</taxon>
        <taxon>Planktotalea</taxon>
    </lineage>
</organism>
<name>A0A1L9NRU3_9RHOB</name>
<evidence type="ECO:0000313" key="1">
    <source>
        <dbReference type="EMBL" id="OJI91951.1"/>
    </source>
</evidence>
<dbReference type="EMBL" id="MLCB01000207">
    <property type="protein sequence ID" value="OJI91951.1"/>
    <property type="molecule type" value="Genomic_DNA"/>
</dbReference>
<dbReference type="Proteomes" id="UP000184514">
    <property type="component" value="Unassembled WGS sequence"/>
</dbReference>
<keyword evidence="2" id="KW-1185">Reference proteome</keyword>
<proteinExistence type="predicted"/>
<protein>
    <submittedName>
        <fullName evidence="1">Uncharacterized protein</fullName>
    </submittedName>
</protein>
<evidence type="ECO:0000313" key="2">
    <source>
        <dbReference type="Proteomes" id="UP000184514"/>
    </source>
</evidence>
<gene>
    <name evidence="1" type="ORF">PFRI_38150</name>
</gene>
<dbReference type="RefSeq" id="WP_281249338.1">
    <property type="nucleotide sequence ID" value="NZ_MLCB01000207.1"/>
</dbReference>
<comment type="caution">
    <text evidence="1">The sequence shown here is derived from an EMBL/GenBank/DDBJ whole genome shotgun (WGS) entry which is preliminary data.</text>
</comment>
<dbReference type="STRING" id="696762.PFRI_38150"/>
<accession>A0A1L9NRU3</accession>
<reference evidence="1 2" key="1">
    <citation type="submission" date="2016-10" db="EMBL/GenBank/DDBJ databases">
        <title>Genome sequence of Planktotalea frisia SH6-1.</title>
        <authorList>
            <person name="Poehlein A."/>
            <person name="Bakenhus I."/>
            <person name="Voget S."/>
            <person name="Brinkhoff T."/>
            <person name="Simon M."/>
        </authorList>
    </citation>
    <scope>NUCLEOTIDE SEQUENCE [LARGE SCALE GENOMIC DNA]</scope>
    <source>
        <strain evidence="1 2">SH6-1</strain>
    </source>
</reference>
<dbReference type="AlphaFoldDB" id="A0A1L9NRU3"/>